<organism evidence="2 3">
    <name type="scientific">Microcystis aeruginosa NIES-44</name>
    <dbReference type="NCBI Taxonomy" id="449439"/>
    <lineage>
        <taxon>Bacteria</taxon>
        <taxon>Bacillati</taxon>
        <taxon>Cyanobacteriota</taxon>
        <taxon>Cyanophyceae</taxon>
        <taxon>Oscillatoriophycideae</taxon>
        <taxon>Chroococcales</taxon>
        <taxon>Microcystaceae</taxon>
        <taxon>Microcystis</taxon>
    </lineage>
</organism>
<protein>
    <submittedName>
        <fullName evidence="2">Uncharacterized protein</fullName>
    </submittedName>
</protein>
<proteinExistence type="predicted"/>
<keyword evidence="1" id="KW-0175">Coiled coil</keyword>
<feature type="coiled-coil region" evidence="1">
    <location>
        <begin position="10"/>
        <end position="79"/>
    </location>
</feature>
<evidence type="ECO:0000313" key="2">
    <source>
        <dbReference type="EMBL" id="GAL94959.1"/>
    </source>
</evidence>
<dbReference type="Gene3D" id="3.90.20.10">
    <property type="match status" value="1"/>
</dbReference>
<dbReference type="EMBL" id="BBPA01000066">
    <property type="protein sequence ID" value="GAL94959.1"/>
    <property type="molecule type" value="Genomic_DNA"/>
</dbReference>
<accession>A0A0A1VZJ5</accession>
<evidence type="ECO:0000256" key="1">
    <source>
        <dbReference type="SAM" id="Coils"/>
    </source>
</evidence>
<name>A0A0A1VZJ5_MICAE</name>
<reference evidence="3" key="1">
    <citation type="journal article" date="2015" name="Genome">
        <title>Whole Genome Sequence of the Non-Microcystin-Producing Microcystis aeruginosa Strain NIES-44.</title>
        <authorList>
            <person name="Okano K."/>
            <person name="Miyata N."/>
            <person name="Ozaki Y."/>
        </authorList>
    </citation>
    <scope>NUCLEOTIDE SEQUENCE [LARGE SCALE GENOMIC DNA]</scope>
    <source>
        <strain evidence="3">NIES-44</strain>
    </source>
</reference>
<comment type="caution">
    <text evidence="2">The sequence shown here is derived from an EMBL/GenBank/DDBJ whole genome shotgun (WGS) entry which is preliminary data.</text>
</comment>
<gene>
    <name evidence="2" type="ORF">N44_03814</name>
</gene>
<dbReference type="Proteomes" id="UP000030321">
    <property type="component" value="Unassembled WGS sequence"/>
</dbReference>
<sequence length="112" mass="12940">MSEAQQNKYINQLRRQLVNAVERIKTLELDLEPEGRITEAFDAMERHIAEKFAAIDKRFDRLEHQFNRLQAKIEVVLEAITGLGDLPEDESLSKNAANYLTNALRFGILREV</sequence>
<dbReference type="AlphaFoldDB" id="A0A0A1VZJ5"/>
<evidence type="ECO:0000313" key="3">
    <source>
        <dbReference type="Proteomes" id="UP000030321"/>
    </source>
</evidence>